<sequence>MRHESHKTLIAILREHTSAWRKSLDWSRETMAEHMVAAHDRLNGPAATGLRFEPSTLDTFGRLKVNADRIFRWLDDESKDSNLLPANFIPSILKAMPHDRRRHCVDDILRPLGLAVRTLALDGRDLLDQSQVTNLMREQTEAAAAAVSLLHVDSTPAQMITAHREVSESIVAARNVRASIERQMAHAGVDVPAKEADPS</sequence>
<proteinExistence type="predicted"/>
<dbReference type="EMBL" id="CADILG010000014">
    <property type="protein sequence ID" value="CAB3862961.1"/>
    <property type="molecule type" value="Genomic_DNA"/>
</dbReference>
<keyword evidence="2" id="KW-1185">Reference proteome</keyword>
<evidence type="ECO:0000313" key="2">
    <source>
        <dbReference type="Proteomes" id="UP000494117"/>
    </source>
</evidence>
<name>A0A6S7D220_9BURK</name>
<gene>
    <name evidence="1" type="ORF">LMG26858_02318</name>
</gene>
<accession>A0A6S7D220</accession>
<protein>
    <recommendedName>
        <fullName evidence="3">Bacterial toxin YdaT domain-containing protein</fullName>
    </recommendedName>
</protein>
<organism evidence="1 2">
    <name type="scientific">Achromobacter anxifer</name>
    <dbReference type="NCBI Taxonomy" id="1287737"/>
    <lineage>
        <taxon>Bacteria</taxon>
        <taxon>Pseudomonadati</taxon>
        <taxon>Pseudomonadota</taxon>
        <taxon>Betaproteobacteria</taxon>
        <taxon>Burkholderiales</taxon>
        <taxon>Alcaligenaceae</taxon>
        <taxon>Achromobacter</taxon>
    </lineage>
</organism>
<evidence type="ECO:0008006" key="3">
    <source>
        <dbReference type="Google" id="ProtNLM"/>
    </source>
</evidence>
<dbReference type="InterPro" id="IPR037042">
    <property type="entry name" value="YdaT-like_sf"/>
</dbReference>
<dbReference type="Gene3D" id="1.10.3600.10">
    <property type="entry name" value="Putative bacterial toxin ydaT"/>
    <property type="match status" value="1"/>
</dbReference>
<dbReference type="AlphaFoldDB" id="A0A6S7D220"/>
<dbReference type="Proteomes" id="UP000494117">
    <property type="component" value="Unassembled WGS sequence"/>
</dbReference>
<evidence type="ECO:0000313" key="1">
    <source>
        <dbReference type="EMBL" id="CAB3862961.1"/>
    </source>
</evidence>
<reference evidence="1 2" key="1">
    <citation type="submission" date="2020-04" db="EMBL/GenBank/DDBJ databases">
        <authorList>
            <person name="De Canck E."/>
        </authorList>
    </citation>
    <scope>NUCLEOTIDE SEQUENCE [LARGE SCALE GENOMIC DNA]</scope>
    <source>
        <strain evidence="1 2">LMG 26858</strain>
    </source>
</reference>
<dbReference type="RefSeq" id="WP_175207200.1">
    <property type="nucleotide sequence ID" value="NZ_CADILG010000014.1"/>
</dbReference>